<reference evidence="1" key="1">
    <citation type="journal article" date="2015" name="Nature">
        <title>Complex archaea that bridge the gap between prokaryotes and eukaryotes.</title>
        <authorList>
            <person name="Spang A."/>
            <person name="Saw J.H."/>
            <person name="Jorgensen S.L."/>
            <person name="Zaremba-Niedzwiedzka K."/>
            <person name="Martijn J."/>
            <person name="Lind A.E."/>
            <person name="van Eijk R."/>
            <person name="Schleper C."/>
            <person name="Guy L."/>
            <person name="Ettema T.J."/>
        </authorList>
    </citation>
    <scope>NUCLEOTIDE SEQUENCE</scope>
</reference>
<gene>
    <name evidence="1" type="ORF">LCGC14_2870380</name>
</gene>
<organism evidence="1">
    <name type="scientific">marine sediment metagenome</name>
    <dbReference type="NCBI Taxonomy" id="412755"/>
    <lineage>
        <taxon>unclassified sequences</taxon>
        <taxon>metagenomes</taxon>
        <taxon>ecological metagenomes</taxon>
    </lineage>
</organism>
<name>A0A0F9AU90_9ZZZZ</name>
<sequence>MSLRWRKNGDLLCAAKTLPDENDTYIDDRLHYKLSVELKVVTPEDDEWRSGIWHWIKNHPTNSLSSKE</sequence>
<accession>A0A0F9AU90</accession>
<dbReference type="AlphaFoldDB" id="A0A0F9AU90"/>
<proteinExistence type="predicted"/>
<protein>
    <submittedName>
        <fullName evidence="1">Uncharacterized protein</fullName>
    </submittedName>
</protein>
<dbReference type="EMBL" id="LAZR01055709">
    <property type="protein sequence ID" value="KKK75771.1"/>
    <property type="molecule type" value="Genomic_DNA"/>
</dbReference>
<evidence type="ECO:0000313" key="1">
    <source>
        <dbReference type="EMBL" id="KKK75771.1"/>
    </source>
</evidence>
<comment type="caution">
    <text evidence="1">The sequence shown here is derived from an EMBL/GenBank/DDBJ whole genome shotgun (WGS) entry which is preliminary data.</text>
</comment>